<protein>
    <submittedName>
        <fullName evidence="2">Uncharacterized protein</fullName>
    </submittedName>
</protein>
<organism evidence="3">
    <name type="scientific">Brassica campestris</name>
    <name type="common">Field mustard</name>
    <dbReference type="NCBI Taxonomy" id="3711"/>
    <lineage>
        <taxon>Eukaryota</taxon>
        <taxon>Viridiplantae</taxon>
        <taxon>Streptophyta</taxon>
        <taxon>Embryophyta</taxon>
        <taxon>Tracheophyta</taxon>
        <taxon>Spermatophyta</taxon>
        <taxon>Magnoliopsida</taxon>
        <taxon>eudicotyledons</taxon>
        <taxon>Gunneridae</taxon>
        <taxon>Pentapetalae</taxon>
        <taxon>rosids</taxon>
        <taxon>malvids</taxon>
        <taxon>Brassicales</taxon>
        <taxon>Brassicaceae</taxon>
        <taxon>Brassiceae</taxon>
        <taxon>Brassica</taxon>
    </lineage>
</organism>
<feature type="region of interest" description="Disordered" evidence="1">
    <location>
        <begin position="59"/>
        <end position="99"/>
    </location>
</feature>
<sequence>MYSDNINNQIKILIIYKYNSEIGITISHFKALLRETYSDTFYTGFICIILNIIYDKTEDRQNRERESHQSHGRLWIKQNSNSPSLHTRRPTPTHSSPLNLHHLLCSISEESYSSNK</sequence>
<dbReference type="AlphaFoldDB" id="A0A3P5YXB2"/>
<reference evidence="3" key="1">
    <citation type="submission" date="2018-11" db="EMBL/GenBank/DDBJ databases">
        <authorList>
            <consortium name="Genoscope - CEA"/>
            <person name="William W."/>
        </authorList>
    </citation>
    <scope>NUCLEOTIDE SEQUENCE</scope>
</reference>
<gene>
    <name evidence="3" type="ORF">BRAA06T26824Z</name>
    <name evidence="2" type="ORF">BRAPAZ1V2_A06P46720.2</name>
</gene>
<dbReference type="Gramene" id="A06p46720.2_BraZ1">
    <property type="protein sequence ID" value="A06p46720.2_BraZ1.CDS"/>
    <property type="gene ID" value="A06g46720.2_BraZ1"/>
</dbReference>
<accession>A0A3P5YXB2</accession>
<evidence type="ECO:0000256" key="1">
    <source>
        <dbReference type="SAM" id="MobiDB-lite"/>
    </source>
</evidence>
<evidence type="ECO:0000313" key="2">
    <source>
        <dbReference type="EMBL" id="CAG7872432.1"/>
    </source>
</evidence>
<evidence type="ECO:0000313" key="3">
    <source>
        <dbReference type="EMBL" id="VDC68284.1"/>
    </source>
</evidence>
<dbReference type="EMBL" id="LR031569">
    <property type="protein sequence ID" value="VDC68284.1"/>
    <property type="molecule type" value="Genomic_DNA"/>
</dbReference>
<dbReference type="Proteomes" id="UP000694005">
    <property type="component" value="Chromosome A06"/>
</dbReference>
<name>A0A3P5YXB2_BRACM</name>
<feature type="compositionally biased region" description="Basic and acidic residues" evidence="1">
    <location>
        <begin position="59"/>
        <end position="69"/>
    </location>
</feature>
<proteinExistence type="predicted"/>
<dbReference type="EMBL" id="LS974622">
    <property type="protein sequence ID" value="CAG7872432.1"/>
    <property type="molecule type" value="Genomic_DNA"/>
</dbReference>